<dbReference type="EMBL" id="LRGB01001496">
    <property type="protein sequence ID" value="KZS11863.1"/>
    <property type="molecule type" value="Genomic_DNA"/>
</dbReference>
<sequence length="29" mass="3304">MWSIGTGMLDFCLTRFQINDCPALVPLFN</sequence>
<gene>
    <name evidence="1" type="ORF">APZ42_023348</name>
</gene>
<evidence type="ECO:0000313" key="2">
    <source>
        <dbReference type="Proteomes" id="UP000076858"/>
    </source>
</evidence>
<organism evidence="1 2">
    <name type="scientific">Daphnia magna</name>
    <dbReference type="NCBI Taxonomy" id="35525"/>
    <lineage>
        <taxon>Eukaryota</taxon>
        <taxon>Metazoa</taxon>
        <taxon>Ecdysozoa</taxon>
        <taxon>Arthropoda</taxon>
        <taxon>Crustacea</taxon>
        <taxon>Branchiopoda</taxon>
        <taxon>Diplostraca</taxon>
        <taxon>Cladocera</taxon>
        <taxon>Anomopoda</taxon>
        <taxon>Daphniidae</taxon>
        <taxon>Daphnia</taxon>
    </lineage>
</organism>
<dbReference type="AlphaFoldDB" id="A0A164V160"/>
<comment type="caution">
    <text evidence="1">The sequence shown here is derived from an EMBL/GenBank/DDBJ whole genome shotgun (WGS) entry which is preliminary data.</text>
</comment>
<keyword evidence="2" id="KW-1185">Reference proteome</keyword>
<dbReference type="Proteomes" id="UP000076858">
    <property type="component" value="Unassembled WGS sequence"/>
</dbReference>
<accession>A0A164V160</accession>
<evidence type="ECO:0000313" key="1">
    <source>
        <dbReference type="EMBL" id="KZS11863.1"/>
    </source>
</evidence>
<name>A0A164V160_9CRUS</name>
<proteinExistence type="predicted"/>
<reference evidence="1 2" key="1">
    <citation type="submission" date="2016-03" db="EMBL/GenBank/DDBJ databases">
        <title>EvidentialGene: Evidence-directed Construction of Genes on Genomes.</title>
        <authorList>
            <person name="Gilbert D.G."/>
            <person name="Choi J.-H."/>
            <person name="Mockaitis K."/>
            <person name="Colbourne J."/>
            <person name="Pfrender M."/>
        </authorList>
    </citation>
    <scope>NUCLEOTIDE SEQUENCE [LARGE SCALE GENOMIC DNA]</scope>
    <source>
        <strain evidence="1 2">Xinb3</strain>
        <tissue evidence="1">Complete organism</tissue>
    </source>
</reference>
<protein>
    <submittedName>
        <fullName evidence="1">Uncharacterized protein</fullName>
    </submittedName>
</protein>